<reference evidence="2" key="1">
    <citation type="submission" date="2016-12" db="EMBL/GenBank/DDBJ databases">
        <title>The genomes of Aspergillus section Nigri reveals drivers in fungal speciation.</title>
        <authorList>
            <consortium name="DOE Joint Genome Institute"/>
            <person name="Vesth T.C."/>
            <person name="Nybo J."/>
            <person name="Theobald S."/>
            <person name="Brandl J."/>
            <person name="Frisvad J.C."/>
            <person name="Nielsen K.F."/>
            <person name="Lyhne E.K."/>
            <person name="Kogle M.E."/>
            <person name="Kuo A."/>
            <person name="Riley R."/>
            <person name="Clum A."/>
            <person name="Nolan M."/>
            <person name="Lipzen A."/>
            <person name="Salamov A."/>
            <person name="Henrissat B."/>
            <person name="Wiebenga A."/>
            <person name="De Vries R.P."/>
            <person name="Grigoriev I.V."/>
            <person name="Mortensen U.H."/>
            <person name="Andersen M.R."/>
            <person name="Baker S.E."/>
        </authorList>
    </citation>
    <scope>NUCLEOTIDE SEQUENCE [LARGE SCALE GENOMIC DNA]</scope>
    <source>
        <strain evidence="2">CBS 113365</strain>
    </source>
</reference>
<evidence type="ECO:0000313" key="2">
    <source>
        <dbReference type="EMBL" id="PYH74449.1"/>
    </source>
</evidence>
<dbReference type="AlphaFoldDB" id="A0A319BSJ3"/>
<dbReference type="OrthoDB" id="10431267at2759"/>
<evidence type="ECO:0000256" key="1">
    <source>
        <dbReference type="SAM" id="SignalP"/>
    </source>
</evidence>
<dbReference type="RefSeq" id="XP_025568243.1">
    <property type="nucleotide sequence ID" value="XM_025705486.1"/>
</dbReference>
<protein>
    <submittedName>
        <fullName evidence="2">Uncharacterized protein</fullName>
    </submittedName>
</protein>
<name>A0A319BSJ3_ASPVC</name>
<keyword evidence="1" id="KW-0732">Signal</keyword>
<dbReference type="GeneID" id="37210078"/>
<feature type="signal peptide" evidence="1">
    <location>
        <begin position="1"/>
        <end position="20"/>
    </location>
</feature>
<dbReference type="EMBL" id="KZ821614">
    <property type="protein sequence ID" value="PYH74449.1"/>
    <property type="molecule type" value="Genomic_DNA"/>
</dbReference>
<accession>A0A319BSJ3</accession>
<organism evidence="2 3">
    <name type="scientific">Aspergillus vadensis (strain CBS 113365 / IMI 142717 / IBT 24658)</name>
    <dbReference type="NCBI Taxonomy" id="1448311"/>
    <lineage>
        <taxon>Eukaryota</taxon>
        <taxon>Fungi</taxon>
        <taxon>Dikarya</taxon>
        <taxon>Ascomycota</taxon>
        <taxon>Pezizomycotina</taxon>
        <taxon>Eurotiomycetes</taxon>
        <taxon>Eurotiomycetidae</taxon>
        <taxon>Eurotiales</taxon>
        <taxon>Aspergillaceae</taxon>
        <taxon>Aspergillus</taxon>
        <taxon>Aspergillus subgen. Circumdati</taxon>
    </lineage>
</organism>
<sequence>MRLFTPITLLLATTIAPAMAAAVNVDYDPSRICNADEKCRYTTDYPMDDFKPPARECTCPTGSECTFEKDDIWNSAIHIYSCQ</sequence>
<proteinExistence type="predicted"/>
<feature type="chain" id="PRO_5016407944" evidence="1">
    <location>
        <begin position="21"/>
        <end position="83"/>
    </location>
</feature>
<keyword evidence="3" id="KW-1185">Reference proteome</keyword>
<gene>
    <name evidence="2" type="ORF">BO88DRAFT_400127</name>
</gene>
<dbReference type="Proteomes" id="UP000248405">
    <property type="component" value="Unassembled WGS sequence"/>
</dbReference>
<evidence type="ECO:0000313" key="3">
    <source>
        <dbReference type="Proteomes" id="UP000248405"/>
    </source>
</evidence>